<evidence type="ECO:0000256" key="11">
    <source>
        <dbReference type="ARBA" id="ARBA00048366"/>
    </source>
</evidence>
<evidence type="ECO:0000256" key="5">
    <source>
        <dbReference type="ARBA" id="ARBA00022679"/>
    </source>
</evidence>
<keyword evidence="9" id="KW-0067">ATP-binding</keyword>
<dbReference type="PROSITE" id="PS51163">
    <property type="entry name" value="YRDC"/>
    <property type="match status" value="1"/>
</dbReference>
<gene>
    <name evidence="13" type="ORF">A2866_00675</name>
</gene>
<evidence type="ECO:0000256" key="2">
    <source>
        <dbReference type="ARBA" id="ARBA00007663"/>
    </source>
</evidence>
<dbReference type="InterPro" id="IPR027417">
    <property type="entry name" value="P-loop_NTPase"/>
</dbReference>
<comment type="subcellular location">
    <subcellularLocation>
        <location evidence="1">Cytoplasm</location>
    </subcellularLocation>
</comment>
<evidence type="ECO:0000256" key="3">
    <source>
        <dbReference type="ARBA" id="ARBA00012584"/>
    </source>
</evidence>
<comment type="similarity">
    <text evidence="2">Belongs to the SUA5 family.</text>
</comment>
<evidence type="ECO:0000256" key="9">
    <source>
        <dbReference type="ARBA" id="ARBA00022840"/>
    </source>
</evidence>
<sequence length="356" mass="40582">MKIISLQSENPSEVLNESLEILQKGGLVIFPSDTVYGLLVDATNELAVKKLIQFKNRPWGKPISVFVSGFDMLNKQVITDHRQTQILEELLPGPFTVILESHHLVSLLLESEKGTLGVRIPLYPLIEKLVNQFGKPITATSANLSGRSSHYSVQTLLKELPESKKKLIDLIVDAGKLPRNKPSTIVDLTADKLKIIRQGDVLFLDKKTYFSHSPEQTKKIARFILQKIVGNKKLEKPLIFIIKGELGVGKTIFVKGMGEFLGIPDIISPTFVVYYEYASIHRFIDTFVHVDLYNVQDPEEFKHLRLEKYLEKGNAVCFEWGEKAGEIMNKLKDKGRIIYVEMKYVNEKEREIKIRY</sequence>
<evidence type="ECO:0000256" key="10">
    <source>
        <dbReference type="ARBA" id="ARBA00029774"/>
    </source>
</evidence>
<dbReference type="Gene3D" id="3.40.50.300">
    <property type="entry name" value="P-loop containing nucleotide triphosphate hydrolases"/>
    <property type="match status" value="1"/>
</dbReference>
<dbReference type="GO" id="GO:0006450">
    <property type="term" value="P:regulation of translational fidelity"/>
    <property type="evidence" value="ECO:0007669"/>
    <property type="project" value="TreeGrafter"/>
</dbReference>
<dbReference type="GO" id="GO:0003725">
    <property type="term" value="F:double-stranded RNA binding"/>
    <property type="evidence" value="ECO:0007669"/>
    <property type="project" value="InterPro"/>
</dbReference>
<dbReference type="GO" id="GO:0005524">
    <property type="term" value="F:ATP binding"/>
    <property type="evidence" value="ECO:0007669"/>
    <property type="project" value="UniProtKB-KW"/>
</dbReference>
<evidence type="ECO:0000256" key="6">
    <source>
        <dbReference type="ARBA" id="ARBA00022694"/>
    </source>
</evidence>
<evidence type="ECO:0000259" key="12">
    <source>
        <dbReference type="PROSITE" id="PS51163"/>
    </source>
</evidence>
<accession>A0A1F7GI68</accession>
<evidence type="ECO:0000256" key="4">
    <source>
        <dbReference type="ARBA" id="ARBA00022490"/>
    </source>
</evidence>
<dbReference type="SUPFAM" id="SSF52540">
    <property type="entry name" value="P-loop containing nucleoside triphosphate hydrolases"/>
    <property type="match status" value="1"/>
</dbReference>
<dbReference type="GO" id="GO:0061710">
    <property type="term" value="F:L-threonylcarbamoyladenylate synthase"/>
    <property type="evidence" value="ECO:0007669"/>
    <property type="project" value="UniProtKB-EC"/>
</dbReference>
<dbReference type="Proteomes" id="UP000177026">
    <property type="component" value="Unassembled WGS sequence"/>
</dbReference>
<proteinExistence type="inferred from homology"/>
<keyword evidence="4" id="KW-0963">Cytoplasm</keyword>
<dbReference type="NCBIfam" id="TIGR00057">
    <property type="entry name" value="L-threonylcarbamoyladenylate synthase"/>
    <property type="match status" value="1"/>
</dbReference>
<dbReference type="SUPFAM" id="SSF55821">
    <property type="entry name" value="YrdC/RibB"/>
    <property type="match status" value="1"/>
</dbReference>
<keyword evidence="8" id="KW-0547">Nucleotide-binding</keyword>
<dbReference type="GO" id="GO:0000049">
    <property type="term" value="F:tRNA binding"/>
    <property type="evidence" value="ECO:0007669"/>
    <property type="project" value="TreeGrafter"/>
</dbReference>
<dbReference type="PANTHER" id="PTHR17490:SF16">
    <property type="entry name" value="THREONYLCARBAMOYL-AMP SYNTHASE"/>
    <property type="match status" value="1"/>
</dbReference>
<dbReference type="InterPro" id="IPR050156">
    <property type="entry name" value="TC-AMP_synthase_SUA5"/>
</dbReference>
<keyword evidence="5" id="KW-0808">Transferase</keyword>
<dbReference type="EMBL" id="MFZI01000070">
    <property type="protein sequence ID" value="OGK18464.1"/>
    <property type="molecule type" value="Genomic_DNA"/>
</dbReference>
<evidence type="ECO:0000256" key="8">
    <source>
        <dbReference type="ARBA" id="ARBA00022741"/>
    </source>
</evidence>
<evidence type="ECO:0000313" key="14">
    <source>
        <dbReference type="Proteomes" id="UP000177026"/>
    </source>
</evidence>
<dbReference type="Gene3D" id="3.90.870.10">
    <property type="entry name" value="DHBP synthase"/>
    <property type="match status" value="1"/>
</dbReference>
<evidence type="ECO:0000256" key="7">
    <source>
        <dbReference type="ARBA" id="ARBA00022695"/>
    </source>
</evidence>
<comment type="caution">
    <text evidence="13">The sequence shown here is derived from an EMBL/GenBank/DDBJ whole genome shotgun (WGS) entry which is preliminary data.</text>
</comment>
<dbReference type="PANTHER" id="PTHR17490">
    <property type="entry name" value="SUA5"/>
    <property type="match status" value="1"/>
</dbReference>
<dbReference type="AlphaFoldDB" id="A0A1F7GI68"/>
<dbReference type="Pfam" id="PF01300">
    <property type="entry name" value="Sua5_yciO_yrdC"/>
    <property type="match status" value="1"/>
</dbReference>
<protein>
    <recommendedName>
        <fullName evidence="10">L-threonylcarbamoyladenylate synthase</fullName>
        <ecNumber evidence="3">2.7.7.87</ecNumber>
    </recommendedName>
    <alternativeName>
        <fullName evidence="10">L-threonylcarbamoyladenylate synthase</fullName>
    </alternativeName>
</protein>
<reference evidence="13 14" key="1">
    <citation type="journal article" date="2016" name="Nat. Commun.">
        <title>Thousands of microbial genomes shed light on interconnected biogeochemical processes in an aquifer system.</title>
        <authorList>
            <person name="Anantharaman K."/>
            <person name="Brown C.T."/>
            <person name="Hug L.A."/>
            <person name="Sharon I."/>
            <person name="Castelle C.J."/>
            <person name="Probst A.J."/>
            <person name="Thomas B.C."/>
            <person name="Singh A."/>
            <person name="Wilkins M.J."/>
            <person name="Karaoz U."/>
            <person name="Brodie E.L."/>
            <person name="Williams K.H."/>
            <person name="Hubbard S.S."/>
            <person name="Banfield J.F."/>
        </authorList>
    </citation>
    <scope>NUCLEOTIDE SEQUENCE [LARGE SCALE GENOMIC DNA]</scope>
</reference>
<dbReference type="GO" id="GO:0002949">
    <property type="term" value="P:tRNA threonylcarbamoyladenosine modification"/>
    <property type="evidence" value="ECO:0007669"/>
    <property type="project" value="InterPro"/>
</dbReference>
<dbReference type="EC" id="2.7.7.87" evidence="3"/>
<feature type="domain" description="YrdC-like" evidence="12">
    <location>
        <begin position="12"/>
        <end position="201"/>
    </location>
</feature>
<dbReference type="GO" id="GO:0005737">
    <property type="term" value="C:cytoplasm"/>
    <property type="evidence" value="ECO:0007669"/>
    <property type="project" value="UniProtKB-SubCell"/>
</dbReference>
<name>A0A1F7GI68_9BACT</name>
<organism evidence="13 14">
    <name type="scientific">Candidatus Roizmanbacteria bacterium RIFCSPHIGHO2_01_FULL_39_8</name>
    <dbReference type="NCBI Taxonomy" id="1802033"/>
    <lineage>
        <taxon>Bacteria</taxon>
        <taxon>Candidatus Roizmaniibacteriota</taxon>
    </lineage>
</organism>
<dbReference type="NCBIfam" id="TIGR00150">
    <property type="entry name" value="T6A_YjeE"/>
    <property type="match status" value="1"/>
</dbReference>
<evidence type="ECO:0000313" key="13">
    <source>
        <dbReference type="EMBL" id="OGK18464.1"/>
    </source>
</evidence>
<keyword evidence="7" id="KW-0548">Nucleotidyltransferase</keyword>
<dbReference type="InterPro" id="IPR003442">
    <property type="entry name" value="T6A_TsaE"/>
</dbReference>
<dbReference type="Pfam" id="PF02367">
    <property type="entry name" value="TsaE"/>
    <property type="match status" value="1"/>
</dbReference>
<dbReference type="InterPro" id="IPR017945">
    <property type="entry name" value="DHBP_synth_RibB-like_a/b_dom"/>
</dbReference>
<keyword evidence="6" id="KW-0819">tRNA processing</keyword>
<comment type="catalytic activity">
    <reaction evidence="11">
        <text>L-threonine + hydrogencarbonate + ATP = L-threonylcarbamoyladenylate + diphosphate + H2O</text>
        <dbReference type="Rhea" id="RHEA:36407"/>
        <dbReference type="ChEBI" id="CHEBI:15377"/>
        <dbReference type="ChEBI" id="CHEBI:17544"/>
        <dbReference type="ChEBI" id="CHEBI:30616"/>
        <dbReference type="ChEBI" id="CHEBI:33019"/>
        <dbReference type="ChEBI" id="CHEBI:57926"/>
        <dbReference type="ChEBI" id="CHEBI:73682"/>
        <dbReference type="EC" id="2.7.7.87"/>
    </reaction>
</comment>
<evidence type="ECO:0000256" key="1">
    <source>
        <dbReference type="ARBA" id="ARBA00004496"/>
    </source>
</evidence>
<dbReference type="InterPro" id="IPR006070">
    <property type="entry name" value="Sua5-like_dom"/>
</dbReference>